<dbReference type="PANTHER" id="PTHR13408">
    <property type="entry name" value="DNA-DIRECTED RNA POLYMERASE III"/>
    <property type="match status" value="1"/>
</dbReference>
<evidence type="ECO:0000256" key="4">
    <source>
        <dbReference type="ARBA" id="ARBA00023242"/>
    </source>
</evidence>
<dbReference type="InterPro" id="IPR007811">
    <property type="entry name" value="RPC4"/>
</dbReference>
<gene>
    <name evidence="6" type="ORF">Sjap_020189</name>
</gene>
<sequence length="294" mass="32790">MKEKILLLGGVRFQPKARPRKTTKAAETKIEVHANEEEAQKLLHRINEARYRGPKAERKSTPAQVVFGYTSESNSIRTYGGDSSRSCTSILQGPMNDEGSHTLVEKKQKEYTEPWNYYSNYPVTLPLRQPYSGNPEVLDEEEFGEKSANLDYNEKSINPAAELGLMNESENERMLFIQLPASLPSIKRSATAKGKDAADNSNPGRNKHLREKGCILEELKPGFMGKMLVYKSGAVKMKLGKIIYDMSPGSDCIFPQDVAAINTKEKQCCIMGGLNKRAVVTPDMNDSFFDVTAV</sequence>
<dbReference type="GO" id="GO:0003677">
    <property type="term" value="F:DNA binding"/>
    <property type="evidence" value="ECO:0007669"/>
    <property type="project" value="InterPro"/>
</dbReference>
<keyword evidence="2" id="KW-0240">DNA-directed RNA polymerase</keyword>
<dbReference type="GO" id="GO:0042797">
    <property type="term" value="P:tRNA transcription by RNA polymerase III"/>
    <property type="evidence" value="ECO:0007669"/>
    <property type="project" value="TreeGrafter"/>
</dbReference>
<dbReference type="AlphaFoldDB" id="A0AAP0F2X8"/>
<keyword evidence="4" id="KW-0539">Nucleus</keyword>
<name>A0AAP0F2X8_9MAGN</name>
<evidence type="ECO:0000256" key="5">
    <source>
        <dbReference type="SAM" id="MobiDB-lite"/>
    </source>
</evidence>
<evidence type="ECO:0000313" key="6">
    <source>
        <dbReference type="EMBL" id="KAK9102935.1"/>
    </source>
</evidence>
<dbReference type="PANTHER" id="PTHR13408:SF0">
    <property type="entry name" value="DNA-DIRECTED RNA POLYMERASE III SUBUNIT RPC4"/>
    <property type="match status" value="1"/>
</dbReference>
<keyword evidence="3" id="KW-0804">Transcription</keyword>
<evidence type="ECO:0000256" key="3">
    <source>
        <dbReference type="ARBA" id="ARBA00023163"/>
    </source>
</evidence>
<protein>
    <recommendedName>
        <fullName evidence="8">DNA-directed RNA polymerase III subunit RPC4</fullName>
    </recommendedName>
</protein>
<reference evidence="6 7" key="1">
    <citation type="submission" date="2024-01" db="EMBL/GenBank/DDBJ databases">
        <title>Genome assemblies of Stephania.</title>
        <authorList>
            <person name="Yang L."/>
        </authorList>
    </citation>
    <scope>NUCLEOTIDE SEQUENCE [LARGE SCALE GENOMIC DNA]</scope>
    <source>
        <strain evidence="6">QJT</strain>
        <tissue evidence="6">Leaf</tissue>
    </source>
</reference>
<dbReference type="Proteomes" id="UP001417504">
    <property type="component" value="Unassembled WGS sequence"/>
</dbReference>
<evidence type="ECO:0000256" key="2">
    <source>
        <dbReference type="ARBA" id="ARBA00022478"/>
    </source>
</evidence>
<proteinExistence type="predicted"/>
<comment type="caution">
    <text evidence="6">The sequence shown here is derived from an EMBL/GenBank/DDBJ whole genome shotgun (WGS) entry which is preliminary data.</text>
</comment>
<organism evidence="6 7">
    <name type="scientific">Stephania japonica</name>
    <dbReference type="NCBI Taxonomy" id="461633"/>
    <lineage>
        <taxon>Eukaryota</taxon>
        <taxon>Viridiplantae</taxon>
        <taxon>Streptophyta</taxon>
        <taxon>Embryophyta</taxon>
        <taxon>Tracheophyta</taxon>
        <taxon>Spermatophyta</taxon>
        <taxon>Magnoliopsida</taxon>
        <taxon>Ranunculales</taxon>
        <taxon>Menispermaceae</taxon>
        <taxon>Menispermoideae</taxon>
        <taxon>Cissampelideae</taxon>
        <taxon>Stephania</taxon>
    </lineage>
</organism>
<evidence type="ECO:0000256" key="1">
    <source>
        <dbReference type="ARBA" id="ARBA00004123"/>
    </source>
</evidence>
<evidence type="ECO:0008006" key="8">
    <source>
        <dbReference type="Google" id="ProtNLM"/>
    </source>
</evidence>
<evidence type="ECO:0000313" key="7">
    <source>
        <dbReference type="Proteomes" id="UP001417504"/>
    </source>
</evidence>
<dbReference type="EMBL" id="JBBNAE010000008">
    <property type="protein sequence ID" value="KAK9102935.1"/>
    <property type="molecule type" value="Genomic_DNA"/>
</dbReference>
<feature type="region of interest" description="Disordered" evidence="5">
    <location>
        <begin position="188"/>
        <end position="209"/>
    </location>
</feature>
<dbReference type="Pfam" id="PF05132">
    <property type="entry name" value="RNA_pol_Rpc4"/>
    <property type="match status" value="1"/>
</dbReference>
<accession>A0AAP0F2X8</accession>
<keyword evidence="7" id="KW-1185">Reference proteome</keyword>
<comment type="subcellular location">
    <subcellularLocation>
        <location evidence="1">Nucleus</location>
    </subcellularLocation>
</comment>
<dbReference type="GO" id="GO:0005666">
    <property type="term" value="C:RNA polymerase III complex"/>
    <property type="evidence" value="ECO:0007669"/>
    <property type="project" value="InterPro"/>
</dbReference>